<dbReference type="PANTHER" id="PTHR34039:SF1">
    <property type="entry name" value="UPF0102 PROTEIN YRAN"/>
    <property type="match status" value="1"/>
</dbReference>
<organism evidence="3 4">
    <name type="scientific">Corynebacterium tuscaniense</name>
    <dbReference type="NCBI Taxonomy" id="302449"/>
    <lineage>
        <taxon>Bacteria</taxon>
        <taxon>Bacillati</taxon>
        <taxon>Actinomycetota</taxon>
        <taxon>Actinomycetes</taxon>
        <taxon>Mycobacteriales</taxon>
        <taxon>Corynebacteriaceae</taxon>
        <taxon>Corynebacterium</taxon>
    </lineage>
</organism>
<evidence type="ECO:0000313" key="4">
    <source>
        <dbReference type="Proteomes" id="UP000235836"/>
    </source>
</evidence>
<comment type="caution">
    <text evidence="3">The sequence shown here is derived from an EMBL/GenBank/DDBJ whole genome shotgun (WGS) entry which is preliminary data.</text>
</comment>
<sequence length="129" mass="14607">MVKSTPDAGVDTNQWVLGTLGESRTAAWYEEMGYEIVQLGYRTRRGEIDVIARAEDGTIVFIEVKTRRGHSFGAAEAVTARKLNRIRAAASEWLMDKPYTPVRFDVVEVLYNGHMFFHRMYQGVEDGAC</sequence>
<dbReference type="AlphaFoldDB" id="A0A2N6T411"/>
<dbReference type="RefSeq" id="WP_102724206.1">
    <property type="nucleotide sequence ID" value="NZ_PNHG01000011.1"/>
</dbReference>
<proteinExistence type="inferred from homology"/>
<dbReference type="InterPro" id="IPR003509">
    <property type="entry name" value="UPF0102_YraN-like"/>
</dbReference>
<dbReference type="GO" id="GO:0003676">
    <property type="term" value="F:nucleic acid binding"/>
    <property type="evidence" value="ECO:0007669"/>
    <property type="project" value="InterPro"/>
</dbReference>
<name>A0A2N6T411_9CORY</name>
<reference evidence="3 4" key="1">
    <citation type="submission" date="2017-09" db="EMBL/GenBank/DDBJ databases">
        <title>Bacterial strain isolated from the female urinary microbiota.</title>
        <authorList>
            <person name="Thomas-White K."/>
            <person name="Kumar N."/>
            <person name="Forster S."/>
            <person name="Putonti C."/>
            <person name="Lawley T."/>
            <person name="Wolfe A.J."/>
        </authorList>
    </citation>
    <scope>NUCLEOTIDE SEQUENCE [LARGE SCALE GENOMIC DNA]</scope>
    <source>
        <strain evidence="3 4">UMB0792</strain>
    </source>
</reference>
<gene>
    <name evidence="3" type="ORF">CJ203_08025</name>
</gene>
<dbReference type="InterPro" id="IPR011335">
    <property type="entry name" value="Restrct_endonuc-II-like"/>
</dbReference>
<evidence type="ECO:0000313" key="3">
    <source>
        <dbReference type="EMBL" id="PMC64044.1"/>
    </source>
</evidence>
<dbReference type="PANTHER" id="PTHR34039">
    <property type="entry name" value="UPF0102 PROTEIN YRAN"/>
    <property type="match status" value="1"/>
</dbReference>
<evidence type="ECO:0000256" key="2">
    <source>
        <dbReference type="HAMAP-Rule" id="MF_00048"/>
    </source>
</evidence>
<dbReference type="Gene3D" id="3.40.1350.10">
    <property type="match status" value="1"/>
</dbReference>
<evidence type="ECO:0000256" key="1">
    <source>
        <dbReference type="ARBA" id="ARBA00006738"/>
    </source>
</evidence>
<dbReference type="CDD" id="cd20736">
    <property type="entry name" value="PoNe_Nuclease"/>
    <property type="match status" value="1"/>
</dbReference>
<dbReference type="HAMAP" id="MF_00048">
    <property type="entry name" value="UPF0102"/>
    <property type="match status" value="1"/>
</dbReference>
<protein>
    <recommendedName>
        <fullName evidence="2">UPF0102 protein CJ203_08025</fullName>
    </recommendedName>
</protein>
<keyword evidence="4" id="KW-1185">Reference proteome</keyword>
<dbReference type="SUPFAM" id="SSF52980">
    <property type="entry name" value="Restriction endonuclease-like"/>
    <property type="match status" value="1"/>
</dbReference>
<dbReference type="NCBIfam" id="NF009154">
    <property type="entry name" value="PRK12497.3-3"/>
    <property type="match status" value="1"/>
</dbReference>
<comment type="similarity">
    <text evidence="1 2">Belongs to the UPF0102 family.</text>
</comment>
<accession>A0A2N6T411</accession>
<dbReference type="EMBL" id="PNHG01000011">
    <property type="protein sequence ID" value="PMC64044.1"/>
    <property type="molecule type" value="Genomic_DNA"/>
</dbReference>
<dbReference type="Proteomes" id="UP000235836">
    <property type="component" value="Unassembled WGS sequence"/>
</dbReference>
<dbReference type="InterPro" id="IPR011856">
    <property type="entry name" value="tRNA_endonuc-like_dom_sf"/>
</dbReference>
<dbReference type="Pfam" id="PF02021">
    <property type="entry name" value="UPF0102"/>
    <property type="match status" value="1"/>
</dbReference>